<dbReference type="Pfam" id="PF20411">
    <property type="entry name" value="DUF6697"/>
    <property type="match status" value="1"/>
</dbReference>
<dbReference type="GeneID" id="38779670"/>
<dbReference type="AlphaFoldDB" id="A0A401GKQ3"/>
<proteinExistence type="predicted"/>
<dbReference type="EMBL" id="BFAD01000004">
    <property type="protein sequence ID" value="GBE82753.1"/>
    <property type="molecule type" value="Genomic_DNA"/>
</dbReference>
<dbReference type="Proteomes" id="UP000287166">
    <property type="component" value="Unassembled WGS sequence"/>
</dbReference>
<sequence>MDPRTTHSVLSNAVSINAEDEELLEETYPTNYSEQHVHKAIVTMSALQANGSTRDFLEENFTNWDDIIIYKSPTLNRDQVLKWPRVLILSSKNAFTYPDCANGPGLHFQFYTASRKLRDLRYKMFDVFVVSDELAPNGKPQLLYMGTYNEIMVGRKLTLKGWRESSDIVKAYAVELELALSLQENPTEPVDAALIREKFDNGELQLSLHSLEFRYDGCGEWPCVKKATGIQDRYDIYN</sequence>
<evidence type="ECO:0000313" key="2">
    <source>
        <dbReference type="EMBL" id="GBE82753.1"/>
    </source>
</evidence>
<dbReference type="InterPro" id="IPR046520">
    <property type="entry name" value="DUF6697"/>
</dbReference>
<gene>
    <name evidence="2" type="ORF">SCP_0411380</name>
</gene>
<evidence type="ECO:0000259" key="1">
    <source>
        <dbReference type="Pfam" id="PF20411"/>
    </source>
</evidence>
<organism evidence="2 3">
    <name type="scientific">Sparassis crispa</name>
    <dbReference type="NCBI Taxonomy" id="139825"/>
    <lineage>
        <taxon>Eukaryota</taxon>
        <taxon>Fungi</taxon>
        <taxon>Dikarya</taxon>
        <taxon>Basidiomycota</taxon>
        <taxon>Agaricomycotina</taxon>
        <taxon>Agaricomycetes</taxon>
        <taxon>Polyporales</taxon>
        <taxon>Sparassidaceae</taxon>
        <taxon>Sparassis</taxon>
    </lineage>
</organism>
<comment type="caution">
    <text evidence="2">The sequence shown here is derived from an EMBL/GenBank/DDBJ whole genome shotgun (WGS) entry which is preliminary data.</text>
</comment>
<protein>
    <recommendedName>
        <fullName evidence="1">DUF6697 domain-containing protein</fullName>
    </recommendedName>
</protein>
<dbReference type="RefSeq" id="XP_027613666.1">
    <property type="nucleotide sequence ID" value="XM_027757865.1"/>
</dbReference>
<feature type="domain" description="DUF6697" evidence="1">
    <location>
        <begin position="85"/>
        <end position="212"/>
    </location>
</feature>
<dbReference type="InParanoid" id="A0A401GKQ3"/>
<keyword evidence="3" id="KW-1185">Reference proteome</keyword>
<reference evidence="2 3" key="1">
    <citation type="journal article" date="2018" name="Sci. Rep.">
        <title>Genome sequence of the cauliflower mushroom Sparassis crispa (Hanabiratake) and its association with beneficial usage.</title>
        <authorList>
            <person name="Kiyama R."/>
            <person name="Furutani Y."/>
            <person name="Kawaguchi K."/>
            <person name="Nakanishi T."/>
        </authorList>
    </citation>
    <scope>NUCLEOTIDE SEQUENCE [LARGE SCALE GENOMIC DNA]</scope>
</reference>
<accession>A0A401GKQ3</accession>
<name>A0A401GKQ3_9APHY</name>
<evidence type="ECO:0000313" key="3">
    <source>
        <dbReference type="Proteomes" id="UP000287166"/>
    </source>
</evidence>